<feature type="region of interest" description="Disordered" evidence="1">
    <location>
        <begin position="139"/>
        <end position="176"/>
    </location>
</feature>
<evidence type="ECO:0000256" key="1">
    <source>
        <dbReference type="SAM" id="MobiDB-lite"/>
    </source>
</evidence>
<feature type="signal peptide" evidence="2">
    <location>
        <begin position="1"/>
        <end position="16"/>
    </location>
</feature>
<evidence type="ECO:0008006" key="5">
    <source>
        <dbReference type="Google" id="ProtNLM"/>
    </source>
</evidence>
<comment type="caution">
    <text evidence="3">The sequence shown here is derived from an EMBL/GenBank/DDBJ whole genome shotgun (WGS) entry which is preliminary data.</text>
</comment>
<sequence>MRVVLLLWACLGPCCPLSVTVPAGTLQVPLGGTALLPAFLNVSETLPKFFQVRWRFLPTGRLVLLLVAHHCHGAGPWQEACTHGVELGQGYEARAGLMVGNLSLLLRGVRAPDAGNYCVTVLGHDTDSSATVSLRVEEALPETSPHPHPLPETTTAPMPEQEIPAGSTKPEQGTPVNSTVEEELVLEVRPVFKVGKVEDDGRGPVLANAVHLALSGMVLCFLGLIVGEHVLSARKKEALEMELCPYAVVAISPNAMGTAL</sequence>
<keyword evidence="2" id="KW-0732">Signal</keyword>
<keyword evidence="4" id="KW-1185">Reference proteome</keyword>
<name>A0A151M5W3_ALLMI</name>
<dbReference type="KEGG" id="amj:106737511"/>
<reference evidence="3 4" key="1">
    <citation type="journal article" date="2012" name="Genome Biol.">
        <title>Sequencing three crocodilian genomes to illuminate the evolution of archosaurs and amniotes.</title>
        <authorList>
            <person name="St John J.A."/>
            <person name="Braun E.L."/>
            <person name="Isberg S.R."/>
            <person name="Miles L.G."/>
            <person name="Chong A.Y."/>
            <person name="Gongora J."/>
            <person name="Dalzell P."/>
            <person name="Moran C."/>
            <person name="Bed'hom B."/>
            <person name="Abzhanov A."/>
            <person name="Burgess S.C."/>
            <person name="Cooksey A.M."/>
            <person name="Castoe T.A."/>
            <person name="Crawford N.G."/>
            <person name="Densmore L.D."/>
            <person name="Drew J.C."/>
            <person name="Edwards S.V."/>
            <person name="Faircloth B.C."/>
            <person name="Fujita M.K."/>
            <person name="Greenwold M.J."/>
            <person name="Hoffmann F.G."/>
            <person name="Howard J.M."/>
            <person name="Iguchi T."/>
            <person name="Janes D.E."/>
            <person name="Khan S.Y."/>
            <person name="Kohno S."/>
            <person name="de Koning A.J."/>
            <person name="Lance S.L."/>
            <person name="McCarthy F.M."/>
            <person name="McCormack J.E."/>
            <person name="Merchant M.E."/>
            <person name="Peterson D.G."/>
            <person name="Pollock D.D."/>
            <person name="Pourmand N."/>
            <person name="Raney B.J."/>
            <person name="Roessler K.A."/>
            <person name="Sanford J.R."/>
            <person name="Sawyer R.H."/>
            <person name="Schmidt C.J."/>
            <person name="Triplett E.W."/>
            <person name="Tuberville T.D."/>
            <person name="Venegas-Anaya M."/>
            <person name="Howard J.T."/>
            <person name="Jarvis E.D."/>
            <person name="Guillette L.J.Jr."/>
            <person name="Glenn T.C."/>
            <person name="Green R.E."/>
            <person name="Ray D.A."/>
        </authorList>
    </citation>
    <scope>NUCLEOTIDE SEQUENCE [LARGE SCALE GENOMIC DNA]</scope>
    <source>
        <strain evidence="3">KSC_2009_1</strain>
    </source>
</reference>
<dbReference type="SUPFAM" id="SSF48726">
    <property type="entry name" value="Immunoglobulin"/>
    <property type="match status" value="1"/>
</dbReference>
<dbReference type="EMBL" id="AKHW03006526">
    <property type="protein sequence ID" value="KYO19915.1"/>
    <property type="molecule type" value="Genomic_DNA"/>
</dbReference>
<organism evidence="3 4">
    <name type="scientific">Alligator mississippiensis</name>
    <name type="common">American alligator</name>
    <dbReference type="NCBI Taxonomy" id="8496"/>
    <lineage>
        <taxon>Eukaryota</taxon>
        <taxon>Metazoa</taxon>
        <taxon>Chordata</taxon>
        <taxon>Craniata</taxon>
        <taxon>Vertebrata</taxon>
        <taxon>Euteleostomi</taxon>
        <taxon>Archelosauria</taxon>
        <taxon>Archosauria</taxon>
        <taxon>Crocodylia</taxon>
        <taxon>Alligatoridae</taxon>
        <taxon>Alligatorinae</taxon>
        <taxon>Alligator</taxon>
    </lineage>
</organism>
<dbReference type="Proteomes" id="UP000050525">
    <property type="component" value="Unassembled WGS sequence"/>
</dbReference>
<accession>A0A151M5W3</accession>
<dbReference type="InterPro" id="IPR036179">
    <property type="entry name" value="Ig-like_dom_sf"/>
</dbReference>
<proteinExistence type="predicted"/>
<evidence type="ECO:0000313" key="4">
    <source>
        <dbReference type="Proteomes" id="UP000050525"/>
    </source>
</evidence>
<feature type="chain" id="PRO_5007584785" description="Immunoglobulin subtype domain-containing protein" evidence="2">
    <location>
        <begin position="17"/>
        <end position="260"/>
    </location>
</feature>
<gene>
    <name evidence="3" type="ORF">Y1Q_0006869</name>
</gene>
<dbReference type="InterPro" id="IPR013783">
    <property type="entry name" value="Ig-like_fold"/>
</dbReference>
<dbReference type="AlphaFoldDB" id="A0A151M5W3"/>
<evidence type="ECO:0000313" key="3">
    <source>
        <dbReference type="EMBL" id="KYO19915.1"/>
    </source>
</evidence>
<protein>
    <recommendedName>
        <fullName evidence="5">Immunoglobulin subtype domain-containing protein</fullName>
    </recommendedName>
</protein>
<dbReference type="Gene3D" id="2.60.40.10">
    <property type="entry name" value="Immunoglobulins"/>
    <property type="match status" value="1"/>
</dbReference>
<evidence type="ECO:0000256" key="2">
    <source>
        <dbReference type="SAM" id="SignalP"/>
    </source>
</evidence>
<dbReference type="OrthoDB" id="9046039at2759"/>